<evidence type="ECO:0000256" key="1">
    <source>
        <dbReference type="ARBA" id="ARBA00006930"/>
    </source>
</evidence>
<evidence type="ECO:0000256" key="3">
    <source>
        <dbReference type="ARBA" id="ARBA00013368"/>
    </source>
</evidence>
<comment type="similarity">
    <text evidence="1">Belongs to the SMC family. SbcC subfamily.</text>
</comment>
<dbReference type="PANTHER" id="PTHR32114">
    <property type="entry name" value="ABC TRANSPORTER ABCH.3"/>
    <property type="match status" value="1"/>
</dbReference>
<protein>
    <recommendedName>
        <fullName evidence="3">Nuclease SbcCD subunit C</fullName>
    </recommendedName>
</protein>
<evidence type="ECO:0000313" key="5">
    <source>
        <dbReference type="EMBL" id="KZL88492.1"/>
    </source>
</evidence>
<evidence type="ECO:0000256" key="2">
    <source>
        <dbReference type="ARBA" id="ARBA00011322"/>
    </source>
</evidence>
<feature type="coiled-coil region" evidence="4">
    <location>
        <begin position="460"/>
        <end position="541"/>
    </location>
</feature>
<name>A0A161YES3_9CLOT</name>
<sequence>MKKIEILKLFLKNFKGIKELDLDFSDITNISGENGTGKTTISDAVSWLLFDKDSQDRVVGDKESNFQIKTYDSNNQIIHGLEHTVTGVINIDGKNTTLTKTYKEKWTKRRGESEKLLTGHETLYYIDEVPVKKSEYQDKINSIVNENIFKLITNPSYFSTNMKWQDRRDILLHIIGDITTDRIINYNYSLKDLESLLAEKDIDVLKKTIAARKKKLNDDIKSIPYRIDELNNSIKEYDWIGLNQELSKNEKDLKDIEDRLLDSRKVAKDTLENQKQLYGLTSKLKAIENEANSNKDKPLFELKEKLQKANFELRTTKNTLDNLIEKKAVYENTIADVTKANDELRAKWHEVNEKILEFDETKFVCPTCNRAFEEHDIESKKAEMTENFNQNKAKELSSIGAKGKHGKSTIEKLKEDIKAIDSKIEVVNADIKEFTTEVKGIEIAIADFKPVDTLSSNKEYQDIKEEIDRISELIKQESEEMTKNNLASTLKDKKKEIVAKIDEIKEQLLAKKNNEDIKDRIQELMDKEKSLAEQIAKIEGQEFLCEDFIKTKVELLESNINDKFKYVKFKLFDTQVNGGLVETCEALIDGVPFSNSNTAAKINAGIDIINTLSDYYKVSAPVIIDNRESVNDIIPCNSQIINLIVSRDKSLKINYGESELNQHLSIVSEEEEKELDELIKKMKSEIGNYTTCIEDLNSFPEGAESVKETILGQSRWSIAKEEVFKYKNQYFAFCYDAPATEMQEGQDTNATVYKVEPIKKEIIDFE</sequence>
<dbReference type="SUPFAM" id="SSF75712">
    <property type="entry name" value="Rad50 coiled-coil Zn hook"/>
    <property type="match status" value="1"/>
</dbReference>
<dbReference type="Proteomes" id="UP000076603">
    <property type="component" value="Unassembled WGS sequence"/>
</dbReference>
<evidence type="ECO:0000313" key="6">
    <source>
        <dbReference type="Proteomes" id="UP000076603"/>
    </source>
</evidence>
<feature type="coiled-coil region" evidence="4">
    <location>
        <begin position="299"/>
        <end position="347"/>
    </location>
</feature>
<dbReference type="STRING" id="1121326.CLMAG_61470"/>
<comment type="subunit">
    <text evidence="2">Heterodimer of SbcC and SbcD.</text>
</comment>
<gene>
    <name evidence="5" type="primary">smc_5</name>
    <name evidence="5" type="ORF">CLMAG_61470</name>
</gene>
<evidence type="ECO:0000256" key="4">
    <source>
        <dbReference type="SAM" id="Coils"/>
    </source>
</evidence>
<comment type="caution">
    <text evidence="5">The sequence shown here is derived from an EMBL/GenBank/DDBJ whole genome shotgun (WGS) entry which is preliminary data.</text>
</comment>
<dbReference type="SUPFAM" id="SSF52540">
    <property type="entry name" value="P-loop containing nucleoside triphosphate hydrolases"/>
    <property type="match status" value="1"/>
</dbReference>
<dbReference type="RefSeq" id="WP_066630935.1">
    <property type="nucleotide sequence ID" value="NZ_FQXL01000046.1"/>
</dbReference>
<keyword evidence="4" id="KW-0175">Coiled coil</keyword>
<reference evidence="5 6" key="1">
    <citation type="submission" date="2016-04" db="EMBL/GenBank/DDBJ databases">
        <title>Genome sequence of Clostridium magnum DSM 2767.</title>
        <authorList>
            <person name="Poehlein A."/>
            <person name="Uhlig R."/>
            <person name="Fischer R."/>
            <person name="Bahl H."/>
            <person name="Daniel R."/>
        </authorList>
    </citation>
    <scope>NUCLEOTIDE SEQUENCE [LARGE SCALE GENOMIC DNA]</scope>
    <source>
        <strain evidence="5 6">DSM 2767</strain>
    </source>
</reference>
<keyword evidence="6" id="KW-1185">Reference proteome</keyword>
<dbReference type="OrthoDB" id="1698838at2"/>
<dbReference type="Gene3D" id="1.10.287.510">
    <property type="entry name" value="Helix hairpin bin"/>
    <property type="match status" value="1"/>
</dbReference>
<accession>A0A161YES3</accession>
<organism evidence="5 6">
    <name type="scientific">Clostridium magnum DSM 2767</name>
    <dbReference type="NCBI Taxonomy" id="1121326"/>
    <lineage>
        <taxon>Bacteria</taxon>
        <taxon>Bacillati</taxon>
        <taxon>Bacillota</taxon>
        <taxon>Clostridia</taxon>
        <taxon>Eubacteriales</taxon>
        <taxon>Clostridiaceae</taxon>
        <taxon>Clostridium</taxon>
    </lineage>
</organism>
<dbReference type="PANTHER" id="PTHR32114:SF2">
    <property type="entry name" value="ABC TRANSPORTER ABCH.3"/>
    <property type="match status" value="1"/>
</dbReference>
<dbReference type="PATRIC" id="fig|1121326.3.peg.6214"/>
<feature type="coiled-coil region" evidence="4">
    <location>
        <begin position="661"/>
        <end position="688"/>
    </location>
</feature>
<proteinExistence type="inferred from homology"/>
<dbReference type="InterPro" id="IPR027417">
    <property type="entry name" value="P-loop_NTPase"/>
</dbReference>
<dbReference type="Gene3D" id="3.40.50.300">
    <property type="entry name" value="P-loop containing nucleotide triphosphate hydrolases"/>
    <property type="match status" value="1"/>
</dbReference>
<dbReference type="EMBL" id="LWAE01000017">
    <property type="protein sequence ID" value="KZL88492.1"/>
    <property type="molecule type" value="Genomic_DNA"/>
</dbReference>
<dbReference type="AlphaFoldDB" id="A0A161YES3"/>